<evidence type="ECO:0000313" key="3">
    <source>
        <dbReference type="Proteomes" id="UP001153714"/>
    </source>
</evidence>
<dbReference type="OrthoDB" id="191673at2759"/>
<organism evidence="2 3">
    <name type="scientific">Diatraea saccharalis</name>
    <name type="common">sugarcane borer</name>
    <dbReference type="NCBI Taxonomy" id="40085"/>
    <lineage>
        <taxon>Eukaryota</taxon>
        <taxon>Metazoa</taxon>
        <taxon>Ecdysozoa</taxon>
        <taxon>Arthropoda</taxon>
        <taxon>Hexapoda</taxon>
        <taxon>Insecta</taxon>
        <taxon>Pterygota</taxon>
        <taxon>Neoptera</taxon>
        <taxon>Endopterygota</taxon>
        <taxon>Lepidoptera</taxon>
        <taxon>Glossata</taxon>
        <taxon>Ditrysia</taxon>
        <taxon>Pyraloidea</taxon>
        <taxon>Crambidae</taxon>
        <taxon>Crambinae</taxon>
        <taxon>Diatraea</taxon>
    </lineage>
</organism>
<reference evidence="2" key="1">
    <citation type="submission" date="2021-12" db="EMBL/GenBank/DDBJ databases">
        <authorList>
            <person name="King R."/>
        </authorList>
    </citation>
    <scope>NUCLEOTIDE SEQUENCE</scope>
</reference>
<sequence>MSGDSGSGKTQIDLPAKLPEKPSRLKTGKNVNKSNVDCSSSSTSGTQFFRKKRHNDTFEKITTDEYFGKSESISGSSLTFHCVHGPEGKLYTEKGLLTRNLIKELDPIPFDPDWNDKCPPAYGWDIAEKLEFLVTDTVGVSQHDRLEALLNDFTKMSSNGYV</sequence>
<feature type="compositionally biased region" description="Polar residues" evidence="1">
    <location>
        <begin position="29"/>
        <end position="45"/>
    </location>
</feature>
<proteinExistence type="predicted"/>
<evidence type="ECO:0000256" key="1">
    <source>
        <dbReference type="SAM" id="MobiDB-lite"/>
    </source>
</evidence>
<gene>
    <name evidence="2" type="ORF">DIATSA_LOCUS334</name>
</gene>
<dbReference type="EMBL" id="OU893332">
    <property type="protein sequence ID" value="CAG9782043.1"/>
    <property type="molecule type" value="Genomic_DNA"/>
</dbReference>
<protein>
    <submittedName>
        <fullName evidence="2">Uncharacterized protein</fullName>
    </submittedName>
</protein>
<dbReference type="AlphaFoldDB" id="A0A9N9QPF9"/>
<dbReference type="Proteomes" id="UP001153714">
    <property type="component" value="Chromosome 1"/>
</dbReference>
<evidence type="ECO:0000313" key="2">
    <source>
        <dbReference type="EMBL" id="CAG9782043.1"/>
    </source>
</evidence>
<keyword evidence="3" id="KW-1185">Reference proteome</keyword>
<name>A0A9N9QPF9_9NEOP</name>
<feature type="region of interest" description="Disordered" evidence="1">
    <location>
        <begin position="1"/>
        <end position="45"/>
    </location>
</feature>
<accession>A0A9N9QPF9</accession>
<reference evidence="2" key="2">
    <citation type="submission" date="2022-10" db="EMBL/GenBank/DDBJ databases">
        <authorList>
            <consortium name="ENA_rothamsted_submissions"/>
            <consortium name="culmorum"/>
            <person name="King R."/>
        </authorList>
    </citation>
    <scope>NUCLEOTIDE SEQUENCE</scope>
</reference>